<keyword evidence="2" id="KW-0238">DNA-binding</keyword>
<dbReference type="RefSeq" id="WP_161073177.1">
    <property type="nucleotide sequence ID" value="NZ_CP086370.1"/>
</dbReference>
<keyword evidence="1" id="KW-0805">Transcription regulation</keyword>
<sequence length="342" mass="36656">MTKPHNSKSRASGRVTLAAVAARAGVATMTASRALSQPELVSPMLRARVELAVEELGYVPNRAARALASARSNVIVVLVPSLSNAVFTAVLAGIQDALDPYGYQILIGNTRYSDAEEEKLLNVYMQSNPDGILLSGLSHSKGVQKMLDTSRVPVVSMMDLSANVGQLSVGFSQVQAGYTMARYLIDKGYKRIGFMGAQLDERTIKRAEGYRKAMEEAGLADPKLELMVADPSTIALGAELVGRMLAVTPDCDAIFCCNDDLAHGAIYQCQRRGISVPEQLAICGFNDLPASAWMNPSVTTIGTPRYRVGFEAASLLRGVIRGEQPPATQIDLGFTLMARESA</sequence>
<feature type="domain" description="HTH lacI-type" evidence="4">
    <location>
        <begin position="15"/>
        <end position="69"/>
    </location>
</feature>
<dbReference type="GO" id="GO:0000976">
    <property type="term" value="F:transcription cis-regulatory region binding"/>
    <property type="evidence" value="ECO:0007669"/>
    <property type="project" value="TreeGrafter"/>
</dbReference>
<evidence type="ECO:0000313" key="6">
    <source>
        <dbReference type="Proteomes" id="UP000450676"/>
    </source>
</evidence>
<dbReference type="SUPFAM" id="SSF53822">
    <property type="entry name" value="Periplasmic binding protein-like I"/>
    <property type="match status" value="1"/>
</dbReference>
<comment type="caution">
    <text evidence="5">The sequence shown here is derived from an EMBL/GenBank/DDBJ whole genome shotgun (WGS) entry which is preliminary data.</text>
</comment>
<dbReference type="PANTHER" id="PTHR30146">
    <property type="entry name" value="LACI-RELATED TRANSCRIPTIONAL REPRESSOR"/>
    <property type="match status" value="1"/>
</dbReference>
<protein>
    <submittedName>
        <fullName evidence="5">Substrate-binding domain-containing protein</fullName>
    </submittedName>
</protein>
<evidence type="ECO:0000313" key="5">
    <source>
        <dbReference type="EMBL" id="MYN08873.1"/>
    </source>
</evidence>
<evidence type="ECO:0000259" key="4">
    <source>
        <dbReference type="PROSITE" id="PS50932"/>
    </source>
</evidence>
<accession>A0A7X4HDQ8</accession>
<dbReference type="GO" id="GO:0003700">
    <property type="term" value="F:DNA-binding transcription factor activity"/>
    <property type="evidence" value="ECO:0007669"/>
    <property type="project" value="TreeGrafter"/>
</dbReference>
<keyword evidence="3" id="KW-0804">Transcription</keyword>
<keyword evidence="6" id="KW-1185">Reference proteome</keyword>
<dbReference type="Gene3D" id="3.40.50.2300">
    <property type="match status" value="2"/>
</dbReference>
<evidence type="ECO:0000256" key="1">
    <source>
        <dbReference type="ARBA" id="ARBA00023015"/>
    </source>
</evidence>
<dbReference type="Pfam" id="PF00356">
    <property type="entry name" value="LacI"/>
    <property type="match status" value="1"/>
</dbReference>
<dbReference type="InterPro" id="IPR001761">
    <property type="entry name" value="Peripla_BP/Lac1_sug-bd_dom"/>
</dbReference>
<name>A0A7X4HDQ8_9BURK</name>
<dbReference type="InterPro" id="IPR010982">
    <property type="entry name" value="Lambda_DNA-bd_dom_sf"/>
</dbReference>
<dbReference type="EMBL" id="WWCU01000017">
    <property type="protein sequence ID" value="MYN08873.1"/>
    <property type="molecule type" value="Genomic_DNA"/>
</dbReference>
<dbReference type="PANTHER" id="PTHR30146:SF2">
    <property type="entry name" value="HTH-TYPE TRANSCRIPTIONAL REGULATOR GNTR"/>
    <property type="match status" value="1"/>
</dbReference>
<dbReference type="SUPFAM" id="SSF47413">
    <property type="entry name" value="lambda repressor-like DNA-binding domains"/>
    <property type="match status" value="1"/>
</dbReference>
<dbReference type="SMART" id="SM00354">
    <property type="entry name" value="HTH_LACI"/>
    <property type="match status" value="1"/>
</dbReference>
<evidence type="ECO:0000256" key="2">
    <source>
        <dbReference type="ARBA" id="ARBA00023125"/>
    </source>
</evidence>
<dbReference type="Pfam" id="PF00532">
    <property type="entry name" value="Peripla_BP_1"/>
    <property type="match status" value="1"/>
</dbReference>
<organism evidence="5 6">
    <name type="scientific">Pseudoduganella aquatica</name>
    <dbReference type="NCBI Taxonomy" id="2660641"/>
    <lineage>
        <taxon>Bacteria</taxon>
        <taxon>Pseudomonadati</taxon>
        <taxon>Pseudomonadota</taxon>
        <taxon>Betaproteobacteria</taxon>
        <taxon>Burkholderiales</taxon>
        <taxon>Oxalobacteraceae</taxon>
        <taxon>Telluria group</taxon>
        <taxon>Pseudoduganella</taxon>
    </lineage>
</organism>
<reference evidence="5 6" key="1">
    <citation type="submission" date="2019-12" db="EMBL/GenBank/DDBJ databases">
        <title>Novel species isolated from a subtropical stream in China.</title>
        <authorList>
            <person name="Lu H."/>
        </authorList>
    </citation>
    <scope>NUCLEOTIDE SEQUENCE [LARGE SCALE GENOMIC DNA]</scope>
    <source>
        <strain evidence="5 6">FT127W</strain>
    </source>
</reference>
<evidence type="ECO:0000256" key="3">
    <source>
        <dbReference type="ARBA" id="ARBA00023163"/>
    </source>
</evidence>
<dbReference type="Gene3D" id="1.10.260.40">
    <property type="entry name" value="lambda repressor-like DNA-binding domains"/>
    <property type="match status" value="1"/>
</dbReference>
<gene>
    <name evidence="5" type="ORF">GTP77_16200</name>
</gene>
<dbReference type="InterPro" id="IPR000843">
    <property type="entry name" value="HTH_LacI"/>
</dbReference>
<proteinExistence type="predicted"/>
<dbReference type="CDD" id="cd01392">
    <property type="entry name" value="HTH_LacI"/>
    <property type="match status" value="1"/>
</dbReference>
<dbReference type="PROSITE" id="PS50932">
    <property type="entry name" value="HTH_LACI_2"/>
    <property type="match status" value="1"/>
</dbReference>
<dbReference type="InterPro" id="IPR028082">
    <property type="entry name" value="Peripla_BP_I"/>
</dbReference>
<dbReference type="Proteomes" id="UP000450676">
    <property type="component" value="Unassembled WGS sequence"/>
</dbReference>
<dbReference type="AlphaFoldDB" id="A0A7X4HDQ8"/>
<dbReference type="CDD" id="cd01575">
    <property type="entry name" value="PBP1_GntR"/>
    <property type="match status" value="1"/>
</dbReference>